<accession>A0A1F6M8R9</accession>
<proteinExistence type="predicted"/>
<feature type="signal peptide" evidence="1">
    <location>
        <begin position="1"/>
        <end position="21"/>
    </location>
</feature>
<dbReference type="EMBL" id="MFQD01000018">
    <property type="protein sequence ID" value="OGH68026.1"/>
    <property type="molecule type" value="Genomic_DNA"/>
</dbReference>
<keyword evidence="1" id="KW-0732">Signal</keyword>
<feature type="chain" id="PRO_5009525570" evidence="1">
    <location>
        <begin position="22"/>
        <end position="323"/>
    </location>
</feature>
<evidence type="ECO:0000256" key="1">
    <source>
        <dbReference type="SAM" id="SignalP"/>
    </source>
</evidence>
<organism evidence="2 3">
    <name type="scientific">Candidatus Magasanikbacteria bacterium RIFCSPHIGHO2_02_FULL_50_9b</name>
    <dbReference type="NCBI Taxonomy" id="1798682"/>
    <lineage>
        <taxon>Bacteria</taxon>
        <taxon>Candidatus Magasanikiibacteriota</taxon>
    </lineage>
</organism>
<protein>
    <submittedName>
        <fullName evidence="2">Uncharacterized protein</fullName>
    </submittedName>
</protein>
<dbReference type="Proteomes" id="UP000176532">
    <property type="component" value="Unassembled WGS sequence"/>
</dbReference>
<sequence>MKHFIFSAFVFALFIAAPVFAAGGGGGGGSGTVSTPIICTKDTWTCGEWGPCLLSGVRQRACMLADDCPSVVAPKPETTEACILPMTAPTPAPAPKPAPAPVPAAAAQWKLKCFHLKTLRARIDCRLALPHDQLEKEIAAKYLPEECRSKPVKQQAACVQLYKNFGPCWDREGVSPRMECAREVIGMSSENIVDLYRECKDLKSKEKTACLATQREKLFVYAKFKFYDLSEYAEEYLEDGIVTRKAAVDFVTQMETKKQQFNKAGNNFARRLAIAKEVRATWGAFMKKVNLGAVAGDPVARAELYQAMDVEMGQTLAQLLDLK</sequence>
<dbReference type="AlphaFoldDB" id="A0A1F6M8R9"/>
<reference evidence="2 3" key="1">
    <citation type="journal article" date="2016" name="Nat. Commun.">
        <title>Thousands of microbial genomes shed light on interconnected biogeochemical processes in an aquifer system.</title>
        <authorList>
            <person name="Anantharaman K."/>
            <person name="Brown C.T."/>
            <person name="Hug L.A."/>
            <person name="Sharon I."/>
            <person name="Castelle C.J."/>
            <person name="Probst A.J."/>
            <person name="Thomas B.C."/>
            <person name="Singh A."/>
            <person name="Wilkins M.J."/>
            <person name="Karaoz U."/>
            <person name="Brodie E.L."/>
            <person name="Williams K.H."/>
            <person name="Hubbard S.S."/>
            <person name="Banfield J.F."/>
        </authorList>
    </citation>
    <scope>NUCLEOTIDE SEQUENCE [LARGE SCALE GENOMIC DNA]</scope>
</reference>
<dbReference type="STRING" id="1798682.A3C15_00530"/>
<gene>
    <name evidence="2" type="ORF">A3C15_00530</name>
</gene>
<name>A0A1F6M8R9_9BACT</name>
<evidence type="ECO:0000313" key="3">
    <source>
        <dbReference type="Proteomes" id="UP000176532"/>
    </source>
</evidence>
<evidence type="ECO:0000313" key="2">
    <source>
        <dbReference type="EMBL" id="OGH68026.1"/>
    </source>
</evidence>
<comment type="caution">
    <text evidence="2">The sequence shown here is derived from an EMBL/GenBank/DDBJ whole genome shotgun (WGS) entry which is preliminary data.</text>
</comment>